<dbReference type="KEGG" id="blin:BLSMQ_1727"/>
<name>A0A1D7W320_BREAU</name>
<proteinExistence type="predicted"/>
<evidence type="ECO:0000313" key="8">
    <source>
        <dbReference type="Proteomes" id="UP000282731"/>
    </source>
</evidence>
<gene>
    <name evidence="4" type="ORF">BAURA63_02428</name>
    <name evidence="1" type="ORF">BLSMQ_1727</name>
    <name evidence="3" type="ORF">CIK59_09955</name>
    <name evidence="2" type="ORF">CXR27_09085</name>
</gene>
<accession>A0A2H1JMB4</accession>
<dbReference type="EMBL" id="NRHA01000012">
    <property type="protein sequence ID" value="PCC53602.1"/>
    <property type="molecule type" value="Genomic_DNA"/>
</dbReference>
<dbReference type="Proteomes" id="UP000217881">
    <property type="component" value="Unassembled WGS sequence"/>
</dbReference>
<dbReference type="OrthoDB" id="5148657at2"/>
<dbReference type="Proteomes" id="UP000282731">
    <property type="component" value="Chromosome"/>
</dbReference>
<dbReference type="AlphaFoldDB" id="A0A1D7W320"/>
<dbReference type="EMBL" id="FXYZ01000010">
    <property type="protein sequence ID" value="SMX88675.1"/>
    <property type="molecule type" value="Genomic_DNA"/>
</dbReference>
<evidence type="ECO:0008006" key="9">
    <source>
        <dbReference type="Google" id="ProtNLM"/>
    </source>
</evidence>
<reference evidence="4 7" key="4">
    <citation type="submission" date="2017-03" db="EMBL/GenBank/DDBJ databases">
        <authorList>
            <person name="Afonso C.L."/>
            <person name="Miller P.J."/>
            <person name="Scott M.A."/>
            <person name="Spackman E."/>
            <person name="Goraichik I."/>
            <person name="Dimitrov K.M."/>
            <person name="Suarez D.L."/>
            <person name="Swayne D.E."/>
        </authorList>
    </citation>
    <scope>NUCLEOTIDE SEQUENCE [LARGE SCALE GENOMIC DNA]</scope>
    <source>
        <strain evidence="4">6</strain>
        <strain evidence="7">6(3)</strain>
    </source>
</reference>
<evidence type="ECO:0000313" key="2">
    <source>
        <dbReference type="EMBL" id="AZT97136.1"/>
    </source>
</evidence>
<evidence type="ECO:0000313" key="4">
    <source>
        <dbReference type="EMBL" id="SMX88675.1"/>
    </source>
</evidence>
<dbReference type="PATRIC" id="fig|1703.10.peg.1773"/>
<dbReference type="PROSITE" id="PS51257">
    <property type="entry name" value="PROKAR_LIPOPROTEIN"/>
    <property type="match status" value="1"/>
</dbReference>
<dbReference type="GeneID" id="60906092"/>
<evidence type="ECO:0000313" key="1">
    <source>
        <dbReference type="EMBL" id="AOP53437.1"/>
    </source>
</evidence>
<accession>A0A2A3ZNN6</accession>
<accession>A0A1D7W320</accession>
<protein>
    <recommendedName>
        <fullName evidence="9">Lipoprotein</fullName>
    </recommendedName>
</protein>
<reference evidence="2 8" key="6">
    <citation type="submission" date="2019-01" db="EMBL/GenBank/DDBJ databases">
        <title>Comparative genomic analysis of Brevibacterium aurantiacum sheds light on its evolution and its adaptation to smear-ripened cheeses.</title>
        <authorList>
            <person name="Moineau S."/>
        </authorList>
    </citation>
    <scope>NUCLEOTIDE SEQUENCE [LARGE SCALE GENOMIC DNA]</scope>
    <source>
        <strain evidence="2 8">SMQ-1420</strain>
    </source>
</reference>
<dbReference type="RefSeq" id="WP_069600029.1">
    <property type="nucleotide sequence ID" value="NZ_CP017150.1"/>
</dbReference>
<organism evidence="1 5">
    <name type="scientific">Brevibacterium aurantiacum</name>
    <dbReference type="NCBI Taxonomy" id="273384"/>
    <lineage>
        <taxon>Bacteria</taxon>
        <taxon>Bacillati</taxon>
        <taxon>Actinomycetota</taxon>
        <taxon>Actinomycetes</taxon>
        <taxon>Micrococcales</taxon>
        <taxon>Brevibacteriaceae</taxon>
        <taxon>Brevibacterium</taxon>
    </lineage>
</organism>
<evidence type="ECO:0000313" key="3">
    <source>
        <dbReference type="EMBL" id="PCC53602.1"/>
    </source>
</evidence>
<dbReference type="Proteomes" id="UP000094793">
    <property type="component" value="Chromosome"/>
</dbReference>
<dbReference type="Proteomes" id="UP000234327">
    <property type="component" value="Unassembled WGS sequence"/>
</dbReference>
<dbReference type="EMBL" id="CP017150">
    <property type="protein sequence ID" value="AOP53437.1"/>
    <property type="molecule type" value="Genomic_DNA"/>
</dbReference>
<evidence type="ECO:0000313" key="6">
    <source>
        <dbReference type="Proteomes" id="UP000217881"/>
    </source>
</evidence>
<reference evidence="1" key="1">
    <citation type="submission" date="2016-09" db="EMBL/GenBank/DDBJ databases">
        <title>Complete Genome Sequence of Brevibacterium aurantiacum SMQ-1335.</title>
        <authorList>
            <person name="de Melo A.G."/>
            <person name="Labrie S.J."/>
            <person name="Dumaresq J."/>
            <person name="Roberts R.J."/>
            <person name="Tremblay D.M."/>
            <person name="Moineau S."/>
        </authorList>
    </citation>
    <scope>NUCLEOTIDE SEQUENCE</scope>
    <source>
        <strain evidence="1">SMQ-1335</strain>
    </source>
</reference>
<dbReference type="EMBL" id="CP025334">
    <property type="protein sequence ID" value="AZT97136.1"/>
    <property type="molecule type" value="Genomic_DNA"/>
</dbReference>
<evidence type="ECO:0000313" key="5">
    <source>
        <dbReference type="Proteomes" id="UP000094793"/>
    </source>
</evidence>
<sequence length="112" mass="12238">MRRHLITATTLAIAATAMLTGCSGDNLEGTYLDAKEGRYMLVLGEDGTCGHQEQTNPQAEIDDDCSWSRNGDELTFVGLMSYNVYGTVNDDGSITIPHQNHVTSKLLQKQES</sequence>
<reference evidence="2 8" key="5">
    <citation type="submission" date="2017-12" db="EMBL/GenBank/DDBJ databases">
        <authorList>
            <person name="Levesque S."/>
        </authorList>
    </citation>
    <scope>NUCLEOTIDE SEQUENCE [LARGE SCALE GENOMIC DNA]</scope>
    <source>
        <strain evidence="2 8">SMQ-1420</strain>
    </source>
</reference>
<reference evidence="3 6" key="3">
    <citation type="journal article" date="2017" name="Elife">
        <title>Extensive horizontal gene transfer in cheese-associated bacteria.</title>
        <authorList>
            <person name="Bonham K.S."/>
            <person name="Wolfe B.E."/>
            <person name="Dutton R.J."/>
        </authorList>
    </citation>
    <scope>NUCLEOTIDE SEQUENCE [LARGE SCALE GENOMIC DNA]</scope>
    <source>
        <strain evidence="3 6">738_8</strain>
    </source>
</reference>
<evidence type="ECO:0000313" key="7">
    <source>
        <dbReference type="Proteomes" id="UP000234327"/>
    </source>
</evidence>
<reference evidence="5" key="2">
    <citation type="submission" date="2016-09" db="EMBL/GenBank/DDBJ databases">
        <title>Complete Genome Sequence of Brevibacterium linens SMQ-1335.</title>
        <authorList>
            <person name="de Melo A.G."/>
            <person name="Labrie S.J."/>
            <person name="Dumaresq J."/>
            <person name="Roberts R.J."/>
            <person name="Tremblay D.M."/>
            <person name="Moineau S."/>
        </authorList>
    </citation>
    <scope>NUCLEOTIDE SEQUENCE [LARGE SCALE GENOMIC DNA]</scope>
    <source>
        <strain evidence="5">SMQ-1335</strain>
    </source>
</reference>